<evidence type="ECO:0000256" key="3">
    <source>
        <dbReference type="ARBA" id="ARBA00022792"/>
    </source>
</evidence>
<evidence type="ECO:0000256" key="2">
    <source>
        <dbReference type="ARBA" id="ARBA00022692"/>
    </source>
</evidence>
<keyword evidence="6" id="KW-0472">Membrane</keyword>
<dbReference type="Pfam" id="PF14990">
    <property type="entry name" value="DUF4516"/>
    <property type="match status" value="1"/>
</dbReference>
<comment type="caution">
    <text evidence="8">The sequence shown here is derived from an EMBL/GenBank/DDBJ whole genome shotgun (WGS) entry which is preliminary data.</text>
</comment>
<keyword evidence="4" id="KW-1133">Transmembrane helix</keyword>
<evidence type="ECO:0000256" key="5">
    <source>
        <dbReference type="ARBA" id="ARBA00023128"/>
    </source>
</evidence>
<proteinExistence type="inferred from homology"/>
<dbReference type="GO" id="GO:0034551">
    <property type="term" value="P:mitochondrial respiratory chain complex III assembly"/>
    <property type="evidence" value="ECO:0007669"/>
    <property type="project" value="InterPro"/>
</dbReference>
<organism evidence="8 9">
    <name type="scientific">Lymnaea stagnalis</name>
    <name type="common">Great pond snail</name>
    <name type="synonym">Helix stagnalis</name>
    <dbReference type="NCBI Taxonomy" id="6523"/>
    <lineage>
        <taxon>Eukaryota</taxon>
        <taxon>Metazoa</taxon>
        <taxon>Spiralia</taxon>
        <taxon>Lophotrochozoa</taxon>
        <taxon>Mollusca</taxon>
        <taxon>Gastropoda</taxon>
        <taxon>Heterobranchia</taxon>
        <taxon>Euthyneura</taxon>
        <taxon>Panpulmonata</taxon>
        <taxon>Hygrophila</taxon>
        <taxon>Lymnaeoidea</taxon>
        <taxon>Lymnaeidae</taxon>
        <taxon>Lymnaea</taxon>
    </lineage>
</organism>
<dbReference type="AlphaFoldDB" id="A0AAV2HBH6"/>
<dbReference type="InterPro" id="IPR027858">
    <property type="entry name" value="BRAWNIN"/>
</dbReference>
<reference evidence="8 9" key="1">
    <citation type="submission" date="2024-04" db="EMBL/GenBank/DDBJ databases">
        <authorList>
            <consortium name="Genoscope - CEA"/>
            <person name="William W."/>
        </authorList>
    </citation>
    <scope>NUCLEOTIDE SEQUENCE [LARGE SCALE GENOMIC DNA]</scope>
</reference>
<comment type="subcellular location">
    <subcellularLocation>
        <location evidence="1">Mitochondrion inner membrane</location>
        <topology evidence="1">Single-pass membrane protein</topology>
    </subcellularLocation>
</comment>
<evidence type="ECO:0000256" key="1">
    <source>
        <dbReference type="ARBA" id="ARBA00004434"/>
    </source>
</evidence>
<dbReference type="PANTHER" id="PTHR28492:SF1">
    <property type="entry name" value="UBIQUINOL-CYTOCHROME-C REDUCTASE COMPLEX ASSEMBLY FACTOR 6"/>
    <property type="match status" value="1"/>
</dbReference>
<sequence length="61" mass="6838">MPAGTSWPRYLSACAAAFLSMAAGAQVVHMIYVPLKDLDSRVELEKERLRKLRNEFNNPSS</sequence>
<dbReference type="EMBL" id="CAXITT010000047">
    <property type="protein sequence ID" value="CAL1529386.1"/>
    <property type="molecule type" value="Genomic_DNA"/>
</dbReference>
<dbReference type="Proteomes" id="UP001497497">
    <property type="component" value="Unassembled WGS sequence"/>
</dbReference>
<comment type="similarity">
    <text evidence="7">Belongs to the UQCC6 family.</text>
</comment>
<keyword evidence="9" id="KW-1185">Reference proteome</keyword>
<evidence type="ECO:0000313" key="9">
    <source>
        <dbReference type="Proteomes" id="UP001497497"/>
    </source>
</evidence>
<gene>
    <name evidence="8" type="ORF">GSLYS_00003541001</name>
</gene>
<evidence type="ECO:0000256" key="7">
    <source>
        <dbReference type="ARBA" id="ARBA00044944"/>
    </source>
</evidence>
<evidence type="ECO:0000256" key="4">
    <source>
        <dbReference type="ARBA" id="ARBA00022989"/>
    </source>
</evidence>
<dbReference type="PANTHER" id="PTHR28492">
    <property type="entry name" value="HYPOTHETICAL PROTEIN LOC691921"/>
    <property type="match status" value="1"/>
</dbReference>
<evidence type="ECO:0000256" key="6">
    <source>
        <dbReference type="ARBA" id="ARBA00023136"/>
    </source>
</evidence>
<keyword evidence="5" id="KW-0496">Mitochondrion</keyword>
<evidence type="ECO:0000313" key="8">
    <source>
        <dbReference type="EMBL" id="CAL1529386.1"/>
    </source>
</evidence>
<keyword evidence="2" id="KW-0812">Transmembrane</keyword>
<protein>
    <submittedName>
        <fullName evidence="8">Uncharacterized protein</fullName>
    </submittedName>
</protein>
<accession>A0AAV2HBH6</accession>
<keyword evidence="3" id="KW-0999">Mitochondrion inner membrane</keyword>
<dbReference type="GO" id="GO:0005743">
    <property type="term" value="C:mitochondrial inner membrane"/>
    <property type="evidence" value="ECO:0007669"/>
    <property type="project" value="UniProtKB-SubCell"/>
</dbReference>
<name>A0AAV2HBH6_LYMST</name>